<evidence type="ECO:0000313" key="2">
    <source>
        <dbReference type="Proteomes" id="UP001153954"/>
    </source>
</evidence>
<sequence>MTVLVDFWPDHYTTLLHSTLADIDVSIFFTKRTSFPENEIVLKIRNLPVERLEMSRASFDAESGGYDARAAHFHAFGDYDTRSLVLG</sequence>
<dbReference type="EMBL" id="CAKOGL010000025">
    <property type="protein sequence ID" value="CAH2103047.1"/>
    <property type="molecule type" value="Genomic_DNA"/>
</dbReference>
<reference evidence="1" key="1">
    <citation type="submission" date="2022-03" db="EMBL/GenBank/DDBJ databases">
        <authorList>
            <person name="Tunstrom K."/>
        </authorList>
    </citation>
    <scope>NUCLEOTIDE SEQUENCE</scope>
</reference>
<accession>A0AAU9UVB2</accession>
<keyword evidence="2" id="KW-1185">Reference proteome</keyword>
<organism evidence="1 2">
    <name type="scientific">Euphydryas editha</name>
    <name type="common">Edith's checkerspot</name>
    <dbReference type="NCBI Taxonomy" id="104508"/>
    <lineage>
        <taxon>Eukaryota</taxon>
        <taxon>Metazoa</taxon>
        <taxon>Ecdysozoa</taxon>
        <taxon>Arthropoda</taxon>
        <taxon>Hexapoda</taxon>
        <taxon>Insecta</taxon>
        <taxon>Pterygota</taxon>
        <taxon>Neoptera</taxon>
        <taxon>Endopterygota</taxon>
        <taxon>Lepidoptera</taxon>
        <taxon>Glossata</taxon>
        <taxon>Ditrysia</taxon>
        <taxon>Papilionoidea</taxon>
        <taxon>Nymphalidae</taxon>
        <taxon>Nymphalinae</taxon>
        <taxon>Euphydryas</taxon>
    </lineage>
</organism>
<protein>
    <submittedName>
        <fullName evidence="1">Uncharacterized protein</fullName>
    </submittedName>
</protein>
<dbReference type="Proteomes" id="UP001153954">
    <property type="component" value="Unassembled WGS sequence"/>
</dbReference>
<comment type="caution">
    <text evidence="1">The sequence shown here is derived from an EMBL/GenBank/DDBJ whole genome shotgun (WGS) entry which is preliminary data.</text>
</comment>
<proteinExistence type="predicted"/>
<evidence type="ECO:0000313" key="1">
    <source>
        <dbReference type="EMBL" id="CAH2103047.1"/>
    </source>
</evidence>
<name>A0AAU9UVB2_EUPED</name>
<dbReference type="AlphaFoldDB" id="A0AAU9UVB2"/>
<gene>
    <name evidence="1" type="ORF">EEDITHA_LOCUS17601</name>
</gene>